<proteinExistence type="inferred from homology"/>
<name>A0ABV2EMN8_9CAUL</name>
<dbReference type="Pfam" id="PF02954">
    <property type="entry name" value="HTH_8"/>
    <property type="match status" value="1"/>
</dbReference>
<gene>
    <name evidence="3" type="ORF">ABID41_003444</name>
</gene>
<evidence type="ECO:0000313" key="4">
    <source>
        <dbReference type="Proteomes" id="UP001549110"/>
    </source>
</evidence>
<reference evidence="3 4" key="1">
    <citation type="submission" date="2024-06" db="EMBL/GenBank/DDBJ databases">
        <title>Genomic Encyclopedia of Type Strains, Phase IV (KMG-IV): sequencing the most valuable type-strain genomes for metagenomic binning, comparative biology and taxonomic classification.</title>
        <authorList>
            <person name="Goeker M."/>
        </authorList>
    </citation>
    <scope>NUCLEOTIDE SEQUENCE [LARGE SCALE GENOMIC DNA]</scope>
    <source>
        <strain evidence="3 4">DSM 17809</strain>
    </source>
</reference>
<feature type="domain" description="Resolvase/invertase-type recombinase catalytic" evidence="2">
    <location>
        <begin position="3"/>
        <end position="125"/>
    </location>
</feature>
<dbReference type="EMBL" id="JBEPLU010000003">
    <property type="protein sequence ID" value="MET3528305.1"/>
    <property type="molecule type" value="Genomic_DNA"/>
</dbReference>
<comment type="caution">
    <text evidence="3">The sequence shown here is derived from an EMBL/GenBank/DDBJ whole genome shotgun (WGS) entry which is preliminary data.</text>
</comment>
<dbReference type="Pfam" id="PF00239">
    <property type="entry name" value="Resolvase"/>
    <property type="match status" value="1"/>
</dbReference>
<evidence type="ECO:0000256" key="1">
    <source>
        <dbReference type="ARBA" id="ARBA00009913"/>
    </source>
</evidence>
<evidence type="ECO:0000259" key="2">
    <source>
        <dbReference type="SMART" id="SM00857"/>
    </source>
</evidence>
<organism evidence="3 4">
    <name type="scientific">Phenylobacterium koreense</name>
    <dbReference type="NCBI Taxonomy" id="266125"/>
    <lineage>
        <taxon>Bacteria</taxon>
        <taxon>Pseudomonadati</taxon>
        <taxon>Pseudomonadota</taxon>
        <taxon>Alphaproteobacteria</taxon>
        <taxon>Caulobacterales</taxon>
        <taxon>Caulobacteraceae</taxon>
        <taxon>Phenylobacterium</taxon>
    </lineage>
</organism>
<dbReference type="InterPro" id="IPR006119">
    <property type="entry name" value="Resolv_N"/>
</dbReference>
<sequence>MLRIGYVRLQDTRSAEDTAALKSLGCHVVRAEEPTDPTSDGSSVLLSILDFISEGDELVVTRLSHLATSARELLDMIDRLEARGASLLVTEAEVSSIGESGRALRAALEAVASLEPAWSARRRKTAPAEDIRALQAAGVGPVEIARRLGVSRMTVWRKLKETTA</sequence>
<dbReference type="InterPro" id="IPR009057">
    <property type="entry name" value="Homeodomain-like_sf"/>
</dbReference>
<dbReference type="InterPro" id="IPR002197">
    <property type="entry name" value="HTH_Fis"/>
</dbReference>
<evidence type="ECO:0000313" key="3">
    <source>
        <dbReference type="EMBL" id="MET3528305.1"/>
    </source>
</evidence>
<dbReference type="Proteomes" id="UP001549110">
    <property type="component" value="Unassembled WGS sequence"/>
</dbReference>
<dbReference type="Gene3D" id="3.40.50.1390">
    <property type="entry name" value="Resolvase, N-terminal catalytic domain"/>
    <property type="match status" value="1"/>
</dbReference>
<accession>A0ABV2EMN8</accession>
<dbReference type="RefSeq" id="WP_331932019.1">
    <property type="nucleotide sequence ID" value="NZ_JBEPLU010000003.1"/>
</dbReference>
<dbReference type="SUPFAM" id="SSF46689">
    <property type="entry name" value="Homeodomain-like"/>
    <property type="match status" value="1"/>
</dbReference>
<dbReference type="SUPFAM" id="SSF53041">
    <property type="entry name" value="Resolvase-like"/>
    <property type="match status" value="1"/>
</dbReference>
<protein>
    <submittedName>
        <fullName evidence="3">DNA invertase Pin-like site-specific DNA recombinase</fullName>
    </submittedName>
</protein>
<keyword evidence="4" id="KW-1185">Reference proteome</keyword>
<dbReference type="SMART" id="SM00857">
    <property type="entry name" value="Resolvase"/>
    <property type="match status" value="1"/>
</dbReference>
<dbReference type="InterPro" id="IPR036162">
    <property type="entry name" value="Resolvase-like_N_sf"/>
</dbReference>
<comment type="similarity">
    <text evidence="1">Belongs to the site-specific recombinase resolvase family.</text>
</comment>